<accession>A0ABQ7E428</accession>
<keyword evidence="3" id="KW-0723">Serine/threonine-protein kinase</keyword>
<evidence type="ECO:0000256" key="12">
    <source>
        <dbReference type="ARBA" id="ARBA00048679"/>
    </source>
</evidence>
<keyword evidence="5" id="KW-0808">Transferase</keyword>
<evidence type="ECO:0000256" key="13">
    <source>
        <dbReference type="SAM" id="SignalP"/>
    </source>
</evidence>
<dbReference type="PROSITE" id="PS50011">
    <property type="entry name" value="PROTEIN_KINASE_DOM"/>
    <property type="match status" value="1"/>
</dbReference>
<evidence type="ECO:0000313" key="15">
    <source>
        <dbReference type="EMBL" id="KAF3591762.1"/>
    </source>
</evidence>
<keyword evidence="16" id="KW-1185">Reference proteome</keyword>
<dbReference type="Pfam" id="PF11721">
    <property type="entry name" value="Malectin"/>
    <property type="match status" value="1"/>
</dbReference>
<dbReference type="InterPro" id="IPR001245">
    <property type="entry name" value="Ser-Thr/Tyr_kinase_cat_dom"/>
</dbReference>
<evidence type="ECO:0000256" key="8">
    <source>
        <dbReference type="ARBA" id="ARBA00022840"/>
    </source>
</evidence>
<dbReference type="InterPro" id="IPR008271">
    <property type="entry name" value="Ser/Thr_kinase_AS"/>
</dbReference>
<dbReference type="EC" id="2.7.11.1" evidence="2"/>
<evidence type="ECO:0000256" key="11">
    <source>
        <dbReference type="ARBA" id="ARBA00047899"/>
    </source>
</evidence>
<dbReference type="Gene3D" id="2.60.120.430">
    <property type="entry name" value="Galactose-binding lectin"/>
    <property type="match status" value="1"/>
</dbReference>
<evidence type="ECO:0000256" key="5">
    <source>
        <dbReference type="ARBA" id="ARBA00022679"/>
    </source>
</evidence>
<evidence type="ECO:0000256" key="10">
    <source>
        <dbReference type="ARBA" id="ARBA00023180"/>
    </source>
</evidence>
<dbReference type="InterPro" id="IPR021720">
    <property type="entry name" value="Malectin_dom"/>
</dbReference>
<feature type="domain" description="Protein kinase" evidence="14">
    <location>
        <begin position="1"/>
        <end position="287"/>
    </location>
</feature>
<feature type="signal peptide" evidence="13">
    <location>
        <begin position="1"/>
        <end position="16"/>
    </location>
</feature>
<evidence type="ECO:0000256" key="1">
    <source>
        <dbReference type="ARBA" id="ARBA00004479"/>
    </source>
</evidence>
<feature type="chain" id="PRO_5046537810" description="non-specific serine/threonine protein kinase" evidence="13">
    <location>
        <begin position="17"/>
        <end position="493"/>
    </location>
</feature>
<protein>
    <recommendedName>
        <fullName evidence="2">non-specific serine/threonine protein kinase</fullName>
        <ecNumber evidence="2">2.7.11.1</ecNumber>
    </recommendedName>
</protein>
<keyword evidence="4" id="KW-0597">Phosphoprotein</keyword>
<keyword evidence="8" id="KW-0067">ATP-binding</keyword>
<organism evidence="15 16">
    <name type="scientific">Brassica cretica</name>
    <name type="common">Mustard</name>
    <dbReference type="NCBI Taxonomy" id="69181"/>
    <lineage>
        <taxon>Eukaryota</taxon>
        <taxon>Viridiplantae</taxon>
        <taxon>Streptophyta</taxon>
        <taxon>Embryophyta</taxon>
        <taxon>Tracheophyta</taxon>
        <taxon>Spermatophyta</taxon>
        <taxon>Magnoliopsida</taxon>
        <taxon>eudicotyledons</taxon>
        <taxon>Gunneridae</taxon>
        <taxon>Pentapetalae</taxon>
        <taxon>rosids</taxon>
        <taxon>malvids</taxon>
        <taxon>Brassicales</taxon>
        <taxon>Brassicaceae</taxon>
        <taxon>Brassiceae</taxon>
        <taxon>Brassica</taxon>
    </lineage>
</organism>
<keyword evidence="6 13" id="KW-0732">Signal</keyword>
<dbReference type="Proteomes" id="UP000266723">
    <property type="component" value="Unassembled WGS sequence"/>
</dbReference>
<reference evidence="15 16" key="1">
    <citation type="journal article" date="2020" name="BMC Genomics">
        <title>Intraspecific diversification of the crop wild relative Brassica cretica Lam. using demographic model selection.</title>
        <authorList>
            <person name="Kioukis A."/>
            <person name="Michalopoulou V.A."/>
            <person name="Briers L."/>
            <person name="Pirintsos S."/>
            <person name="Studholme D.J."/>
            <person name="Pavlidis P."/>
            <person name="Sarris P.F."/>
        </authorList>
    </citation>
    <scope>NUCLEOTIDE SEQUENCE [LARGE SCALE GENOMIC DNA]</scope>
    <source>
        <strain evidence="16">cv. PFS-1207/04</strain>
    </source>
</reference>
<comment type="catalytic activity">
    <reaction evidence="12">
        <text>L-seryl-[protein] + ATP = O-phospho-L-seryl-[protein] + ADP + H(+)</text>
        <dbReference type="Rhea" id="RHEA:17989"/>
        <dbReference type="Rhea" id="RHEA-COMP:9863"/>
        <dbReference type="Rhea" id="RHEA-COMP:11604"/>
        <dbReference type="ChEBI" id="CHEBI:15378"/>
        <dbReference type="ChEBI" id="CHEBI:29999"/>
        <dbReference type="ChEBI" id="CHEBI:30616"/>
        <dbReference type="ChEBI" id="CHEBI:83421"/>
        <dbReference type="ChEBI" id="CHEBI:456216"/>
        <dbReference type="EC" id="2.7.11.1"/>
    </reaction>
</comment>
<proteinExistence type="predicted"/>
<keyword evidence="3" id="KW-0418">Kinase</keyword>
<dbReference type="SUPFAM" id="SSF56112">
    <property type="entry name" value="Protein kinase-like (PK-like)"/>
    <property type="match status" value="2"/>
</dbReference>
<evidence type="ECO:0000256" key="6">
    <source>
        <dbReference type="ARBA" id="ARBA00022729"/>
    </source>
</evidence>
<keyword evidence="7" id="KW-0547">Nucleotide-binding</keyword>
<comment type="subcellular location">
    <subcellularLocation>
        <location evidence="1">Membrane</location>
        <topology evidence="1">Single-pass type I membrane protein</topology>
    </subcellularLocation>
</comment>
<evidence type="ECO:0000313" key="16">
    <source>
        <dbReference type="Proteomes" id="UP000266723"/>
    </source>
</evidence>
<evidence type="ECO:0000256" key="7">
    <source>
        <dbReference type="ARBA" id="ARBA00022741"/>
    </source>
</evidence>
<dbReference type="InterPro" id="IPR000719">
    <property type="entry name" value="Prot_kinase_dom"/>
</dbReference>
<comment type="caution">
    <text evidence="15">The sequence shown here is derived from an EMBL/GenBank/DDBJ whole genome shotgun (WGS) entry which is preliminary data.</text>
</comment>
<evidence type="ECO:0000256" key="9">
    <source>
        <dbReference type="ARBA" id="ARBA00023170"/>
    </source>
</evidence>
<evidence type="ECO:0000256" key="3">
    <source>
        <dbReference type="ARBA" id="ARBA00022527"/>
    </source>
</evidence>
<dbReference type="PANTHER" id="PTHR48006">
    <property type="entry name" value="LEUCINE-RICH REPEAT-CONTAINING PROTEIN DDB_G0281931-RELATED"/>
    <property type="match status" value="1"/>
</dbReference>
<sequence length="493" mass="54769">MILNWLHSALILTLQCETPFNIYVQGKLIWEDFNIRVEANGTHEEVIKEVNTTVTDNTLEIRLYWAGKGTTIIPKRGNYGSLISAISVCPSSESECGGRSGLKLEWGTRHKICLGIARGLAFLHEDSAVKIIHRDIKGTNVLLDKDLNSKISDFRLARLHEDDKSHITTRVAGTIGYMAPEYAMRGHLTEKADVYSFSVVAMEIVSGKSNANYTPDNECCVGLLDWAFVLQKKGAFSEILHPNLEGVFDVMEAERMIKVSLLCSNKSPTLRPTMSEVVKMLQGETEIEQIISDPGVYGDELRFKQSSEIGTSEYLVSIPSSCESAYDLGYMAPEYAMRGHLTKKADVYSFGVVAMEIVSGKSNANYTPDNECCIGLLDWAFVLQKKGAFSEILDPKLEGVFDVMEAERMIKVSLLCSNKSPTLRPTMSEVVKMFQGETEIEQIISDPGVYGDELRFKRSSEIGTSEYLVSIPSSCESAYDLYPLISPESIIFA</sequence>
<dbReference type="Gene3D" id="1.10.510.10">
    <property type="entry name" value="Transferase(Phosphotransferase) domain 1"/>
    <property type="match status" value="2"/>
</dbReference>
<dbReference type="InterPro" id="IPR051824">
    <property type="entry name" value="LRR_Rcpt-Like_S/T_Kinase"/>
</dbReference>
<comment type="catalytic activity">
    <reaction evidence="11">
        <text>L-threonyl-[protein] + ATP = O-phospho-L-threonyl-[protein] + ADP + H(+)</text>
        <dbReference type="Rhea" id="RHEA:46608"/>
        <dbReference type="Rhea" id="RHEA-COMP:11060"/>
        <dbReference type="Rhea" id="RHEA-COMP:11605"/>
        <dbReference type="ChEBI" id="CHEBI:15378"/>
        <dbReference type="ChEBI" id="CHEBI:30013"/>
        <dbReference type="ChEBI" id="CHEBI:30616"/>
        <dbReference type="ChEBI" id="CHEBI:61977"/>
        <dbReference type="ChEBI" id="CHEBI:456216"/>
        <dbReference type="EC" id="2.7.11.1"/>
    </reaction>
</comment>
<dbReference type="InterPro" id="IPR011009">
    <property type="entry name" value="Kinase-like_dom_sf"/>
</dbReference>
<dbReference type="SMART" id="SM00220">
    <property type="entry name" value="S_TKc"/>
    <property type="match status" value="1"/>
</dbReference>
<keyword evidence="9" id="KW-0675">Receptor</keyword>
<evidence type="ECO:0000256" key="4">
    <source>
        <dbReference type="ARBA" id="ARBA00022553"/>
    </source>
</evidence>
<gene>
    <name evidence="15" type="ORF">DY000_02024667</name>
</gene>
<dbReference type="PANTHER" id="PTHR48006:SF64">
    <property type="entry name" value="LEUCINE-RICH REPEAT TRANSMEMBRANE PROTEIN KINASE"/>
    <property type="match status" value="1"/>
</dbReference>
<keyword evidence="10" id="KW-0325">Glycoprotein</keyword>
<dbReference type="PROSITE" id="PS00108">
    <property type="entry name" value="PROTEIN_KINASE_ST"/>
    <property type="match status" value="1"/>
</dbReference>
<dbReference type="EMBL" id="QGKV02000299">
    <property type="protein sequence ID" value="KAF3591762.1"/>
    <property type="molecule type" value="Genomic_DNA"/>
</dbReference>
<evidence type="ECO:0000256" key="2">
    <source>
        <dbReference type="ARBA" id="ARBA00012513"/>
    </source>
</evidence>
<dbReference type="Pfam" id="PF07714">
    <property type="entry name" value="PK_Tyr_Ser-Thr"/>
    <property type="match status" value="2"/>
</dbReference>
<evidence type="ECO:0000259" key="14">
    <source>
        <dbReference type="PROSITE" id="PS50011"/>
    </source>
</evidence>
<name>A0ABQ7E428_BRACR</name>